<evidence type="ECO:0000256" key="5">
    <source>
        <dbReference type="ARBA" id="ARBA00023186"/>
    </source>
</evidence>
<dbReference type="PANTHER" id="PTHR30251:SF2">
    <property type="entry name" value="FIMBRIAL CHAPERONE YADV-RELATED"/>
    <property type="match status" value="1"/>
</dbReference>
<dbReference type="KEGG" id="palk:PSAKL28_32200"/>
<evidence type="ECO:0000256" key="4">
    <source>
        <dbReference type="ARBA" id="ARBA00022764"/>
    </source>
</evidence>
<dbReference type="Pfam" id="PF02753">
    <property type="entry name" value="PapD_C"/>
    <property type="match status" value="1"/>
</dbReference>
<protein>
    <submittedName>
        <fullName evidence="9">P pilus assembly protein, chaperone PapD</fullName>
    </submittedName>
</protein>
<proteinExistence type="inferred from homology"/>
<evidence type="ECO:0000259" key="8">
    <source>
        <dbReference type="Pfam" id="PF02753"/>
    </source>
</evidence>
<sequence>MKSLCLPFWRGWLLAACLFSGTVNASVVIATTRVIYPAEEAEVTISLSNSGQHPSLVQVWIDDGQADVPVEQLQVPFSLTPALFRLDPGKGQALRLFQGQHDFVQDRESLYWLNVLDIPPKGQGNALQLAVRSRIKLLYRPHGLAGNAQQAPQALTWRLLTRDNAWMLEARNPSRFYVNLAELSVHLNGREYEATSSHVAPLSTGLFALPGLDRAEGPSATVHFASVNDYGAVLPAQQPAEIVHRH</sequence>
<evidence type="ECO:0000256" key="2">
    <source>
        <dbReference type="ARBA" id="ARBA00007399"/>
    </source>
</evidence>
<dbReference type="InterPro" id="IPR001829">
    <property type="entry name" value="Pili_assmbl_chaperone_bac"/>
</dbReference>
<dbReference type="RefSeq" id="WP_038612382.1">
    <property type="nucleotide sequence ID" value="NZ_CP009048.1"/>
</dbReference>
<dbReference type="InterPro" id="IPR013783">
    <property type="entry name" value="Ig-like_fold"/>
</dbReference>
<dbReference type="GO" id="GO:0030288">
    <property type="term" value="C:outer membrane-bounded periplasmic space"/>
    <property type="evidence" value="ECO:0007669"/>
    <property type="project" value="InterPro"/>
</dbReference>
<keyword evidence="5" id="KW-0143">Chaperone</keyword>
<dbReference type="OrthoDB" id="9131059at2"/>
<dbReference type="SUPFAM" id="SSF49354">
    <property type="entry name" value="PapD-like"/>
    <property type="match status" value="1"/>
</dbReference>
<feature type="domain" description="Pili assembly chaperone N-terminal" evidence="7">
    <location>
        <begin position="26"/>
        <end position="144"/>
    </location>
</feature>
<name>A0A077FAD0_9PSED</name>
<comment type="similarity">
    <text evidence="2">Belongs to the periplasmic pilus chaperone family.</text>
</comment>
<dbReference type="GO" id="GO:0071555">
    <property type="term" value="P:cell wall organization"/>
    <property type="evidence" value="ECO:0007669"/>
    <property type="project" value="InterPro"/>
</dbReference>
<accession>A0A077FAD0</accession>
<evidence type="ECO:0000259" key="7">
    <source>
        <dbReference type="Pfam" id="PF00345"/>
    </source>
</evidence>
<dbReference type="InterPro" id="IPR036316">
    <property type="entry name" value="Pili_assmbl_chap_C_dom_sf"/>
</dbReference>
<comment type="subcellular location">
    <subcellularLocation>
        <location evidence="1">Periplasm</location>
    </subcellularLocation>
</comment>
<evidence type="ECO:0000256" key="6">
    <source>
        <dbReference type="SAM" id="SignalP"/>
    </source>
</evidence>
<dbReference type="HOGENOM" id="CLU_070768_0_2_6"/>
<dbReference type="InterPro" id="IPR050643">
    <property type="entry name" value="Periplasmic_pilus_chap"/>
</dbReference>
<dbReference type="Pfam" id="PF00345">
    <property type="entry name" value="PapD_N"/>
    <property type="match status" value="1"/>
</dbReference>
<dbReference type="EMBL" id="CP009048">
    <property type="protein sequence ID" value="AIL62387.1"/>
    <property type="molecule type" value="Genomic_DNA"/>
</dbReference>
<evidence type="ECO:0000313" key="9">
    <source>
        <dbReference type="EMBL" id="AIL62387.1"/>
    </source>
</evidence>
<keyword evidence="3 6" id="KW-0732">Signal</keyword>
<dbReference type="SUPFAM" id="SSF49584">
    <property type="entry name" value="Periplasmic chaperone C-domain"/>
    <property type="match status" value="1"/>
</dbReference>
<dbReference type="InterPro" id="IPR016147">
    <property type="entry name" value="Pili_assmbl_chaperone_N"/>
</dbReference>
<dbReference type="AlphaFoldDB" id="A0A077FAD0"/>
<dbReference type="Proteomes" id="UP000028931">
    <property type="component" value="Chromosome"/>
</dbReference>
<feature type="domain" description="Pili assembly chaperone C-terminal" evidence="8">
    <location>
        <begin position="171"/>
        <end position="233"/>
    </location>
</feature>
<dbReference type="PANTHER" id="PTHR30251">
    <property type="entry name" value="PILUS ASSEMBLY CHAPERONE"/>
    <property type="match status" value="1"/>
</dbReference>
<evidence type="ECO:0000256" key="3">
    <source>
        <dbReference type="ARBA" id="ARBA00022729"/>
    </source>
</evidence>
<keyword evidence="4" id="KW-0574">Periplasm</keyword>
<gene>
    <name evidence="9" type="ORF">PSAKL28_32200</name>
</gene>
<dbReference type="InterPro" id="IPR016148">
    <property type="entry name" value="Pili_assmbl_chaperone_C"/>
</dbReference>
<dbReference type="Gene3D" id="2.60.40.10">
    <property type="entry name" value="Immunoglobulins"/>
    <property type="match status" value="2"/>
</dbReference>
<dbReference type="PRINTS" id="PR00969">
    <property type="entry name" value="CHAPERONPILI"/>
</dbReference>
<organism evidence="9 10">
    <name type="scientific">Pseudomonas alkylphenolica</name>
    <dbReference type="NCBI Taxonomy" id="237609"/>
    <lineage>
        <taxon>Bacteria</taxon>
        <taxon>Pseudomonadati</taxon>
        <taxon>Pseudomonadota</taxon>
        <taxon>Gammaproteobacteria</taxon>
        <taxon>Pseudomonadales</taxon>
        <taxon>Pseudomonadaceae</taxon>
        <taxon>Pseudomonas</taxon>
    </lineage>
</organism>
<dbReference type="eggNOG" id="COG3121">
    <property type="taxonomic scope" value="Bacteria"/>
</dbReference>
<dbReference type="InterPro" id="IPR008962">
    <property type="entry name" value="PapD-like_sf"/>
</dbReference>
<evidence type="ECO:0000313" key="10">
    <source>
        <dbReference type="Proteomes" id="UP000028931"/>
    </source>
</evidence>
<reference evidence="9 10" key="1">
    <citation type="submission" date="2014-07" db="EMBL/GenBank/DDBJ databases">
        <authorList>
            <person name="Lee K."/>
            <person name="Lim J.Y."/>
            <person name="Hwang I."/>
        </authorList>
    </citation>
    <scope>NUCLEOTIDE SEQUENCE [LARGE SCALE GENOMIC DNA]</scope>
    <source>
        <strain evidence="9 10">KL28</strain>
    </source>
</reference>
<evidence type="ECO:0000256" key="1">
    <source>
        <dbReference type="ARBA" id="ARBA00004418"/>
    </source>
</evidence>
<feature type="chain" id="PRO_5001718183" evidence="6">
    <location>
        <begin position="26"/>
        <end position="246"/>
    </location>
</feature>
<feature type="signal peptide" evidence="6">
    <location>
        <begin position="1"/>
        <end position="25"/>
    </location>
</feature>